<gene>
    <name evidence="1" type="ORF">F4X14_12195</name>
</gene>
<proteinExistence type="predicted"/>
<name>A0A6B1D8K6_9CHLR</name>
<dbReference type="EMBL" id="VXMH01000065">
    <property type="protein sequence ID" value="MYC95722.1"/>
    <property type="molecule type" value="Genomic_DNA"/>
</dbReference>
<sequence length="103" mass="10884">MRIPRPWRDPLAAGRLLLLSTFPDSLRRSTAASASRRNACVAALAHRILILHAAQGGKTETLCQQALATAKPVYALPSPHNAHLIALGAQPIPPDGPSALLPD</sequence>
<evidence type="ECO:0000313" key="1">
    <source>
        <dbReference type="EMBL" id="MYC95722.1"/>
    </source>
</evidence>
<organism evidence="1">
    <name type="scientific">Caldilineaceae bacterium SB0661_bin_32</name>
    <dbReference type="NCBI Taxonomy" id="2605255"/>
    <lineage>
        <taxon>Bacteria</taxon>
        <taxon>Bacillati</taxon>
        <taxon>Chloroflexota</taxon>
        <taxon>Caldilineae</taxon>
        <taxon>Caldilineales</taxon>
        <taxon>Caldilineaceae</taxon>
    </lineage>
</organism>
<comment type="caution">
    <text evidence="1">The sequence shown here is derived from an EMBL/GenBank/DDBJ whole genome shotgun (WGS) entry which is preliminary data.</text>
</comment>
<accession>A0A6B1D8K6</accession>
<reference evidence="1" key="1">
    <citation type="submission" date="2019-09" db="EMBL/GenBank/DDBJ databases">
        <title>Characterisation of the sponge microbiome using genome-centric metagenomics.</title>
        <authorList>
            <person name="Engelberts J.P."/>
            <person name="Robbins S.J."/>
            <person name="De Goeij J.M."/>
            <person name="Aranda M."/>
            <person name="Bell S.C."/>
            <person name="Webster N.S."/>
        </authorList>
    </citation>
    <scope>NUCLEOTIDE SEQUENCE</scope>
    <source>
        <strain evidence="1">SB0661_bin_32</strain>
    </source>
</reference>
<dbReference type="Gene3D" id="3.40.50.450">
    <property type="match status" value="1"/>
</dbReference>
<dbReference type="AlphaFoldDB" id="A0A6B1D8K6"/>
<protein>
    <submittedName>
        <fullName evidence="1">Uncharacterized protein</fullName>
    </submittedName>
</protein>